<dbReference type="AlphaFoldDB" id="A0A0R1MAI6"/>
<keyword evidence="4" id="KW-1133">Transmembrane helix</keyword>
<dbReference type="InterPro" id="IPR046348">
    <property type="entry name" value="SIS_dom_sf"/>
</dbReference>
<dbReference type="Proteomes" id="UP000051686">
    <property type="component" value="Unassembled WGS sequence"/>
</dbReference>
<evidence type="ECO:0000313" key="8">
    <source>
        <dbReference type="Proteomes" id="UP000051686"/>
    </source>
</evidence>
<dbReference type="InterPro" id="IPR009057">
    <property type="entry name" value="Homeodomain-like_sf"/>
</dbReference>
<feature type="domain" description="SIS" evidence="6">
    <location>
        <begin position="123"/>
        <end position="263"/>
    </location>
</feature>
<dbReference type="GO" id="GO:0097367">
    <property type="term" value="F:carbohydrate derivative binding"/>
    <property type="evidence" value="ECO:0007669"/>
    <property type="project" value="InterPro"/>
</dbReference>
<keyword evidence="3" id="KW-0804">Transcription</keyword>
<protein>
    <submittedName>
        <fullName evidence="7">RpiR family transcriptional regulator</fullName>
    </submittedName>
</protein>
<dbReference type="SUPFAM" id="SSF46689">
    <property type="entry name" value="Homeodomain-like"/>
    <property type="match status" value="1"/>
</dbReference>
<dbReference type="OrthoDB" id="3684496at2"/>
<feature type="domain" description="HTH rpiR-type" evidence="5">
    <location>
        <begin position="5"/>
        <end position="81"/>
    </location>
</feature>
<dbReference type="PROSITE" id="PS51464">
    <property type="entry name" value="SIS"/>
    <property type="match status" value="1"/>
</dbReference>
<dbReference type="GO" id="GO:0003677">
    <property type="term" value="F:DNA binding"/>
    <property type="evidence" value="ECO:0007669"/>
    <property type="project" value="UniProtKB-KW"/>
</dbReference>
<evidence type="ECO:0000256" key="2">
    <source>
        <dbReference type="ARBA" id="ARBA00023125"/>
    </source>
</evidence>
<dbReference type="Pfam" id="PF01380">
    <property type="entry name" value="SIS"/>
    <property type="match status" value="1"/>
</dbReference>
<evidence type="ECO:0000256" key="3">
    <source>
        <dbReference type="ARBA" id="ARBA00023163"/>
    </source>
</evidence>
<dbReference type="InterPro" id="IPR036388">
    <property type="entry name" value="WH-like_DNA-bd_sf"/>
</dbReference>
<dbReference type="EMBL" id="AZEH01000034">
    <property type="protein sequence ID" value="KRL05100.1"/>
    <property type="molecule type" value="Genomic_DNA"/>
</dbReference>
<accession>A0A0R1MAI6</accession>
<dbReference type="Gene3D" id="3.40.50.10490">
    <property type="entry name" value="Glucose-6-phosphate isomerase like protein, domain 1"/>
    <property type="match status" value="1"/>
</dbReference>
<dbReference type="InterPro" id="IPR000281">
    <property type="entry name" value="HTH_RpiR"/>
</dbReference>
<sequence>MENNENIIDSLYGNINNMTQSDQKIAQVILQNPAVIVNYTISELAVEAKVSEASVSRFCKNLSLAGFHQLKIALARVASNETSYYKDVDFDDLQNSLENIKDNKIAEITSTLANFSTSSIKRALRMIEKARVLQVSAVGNTFPVAADAAYRFNQLGVLTICAESWQTAIAQTLNLKTADVLLVISNSGESRVLLKQIAAAHQNGLKVLALTNRPDSPIALEADLHLTTAVRQKVLQSEYYFSRIAAMTAIEAIFLLLLAKDKKRLGKVTQHEKLISDEKV</sequence>
<keyword evidence="4" id="KW-0812">Transmembrane</keyword>
<dbReference type="SUPFAM" id="SSF53697">
    <property type="entry name" value="SIS domain"/>
    <property type="match status" value="1"/>
</dbReference>
<keyword evidence="1" id="KW-0805">Transcription regulation</keyword>
<dbReference type="GO" id="GO:0003700">
    <property type="term" value="F:DNA-binding transcription factor activity"/>
    <property type="evidence" value="ECO:0007669"/>
    <property type="project" value="InterPro"/>
</dbReference>
<evidence type="ECO:0000259" key="6">
    <source>
        <dbReference type="PROSITE" id="PS51464"/>
    </source>
</evidence>
<reference evidence="7 8" key="1">
    <citation type="journal article" date="2015" name="Genome Announc.">
        <title>Expanding the biotechnology potential of lactobacilli through comparative genomics of 213 strains and associated genera.</title>
        <authorList>
            <person name="Sun Z."/>
            <person name="Harris H.M."/>
            <person name="McCann A."/>
            <person name="Guo C."/>
            <person name="Argimon S."/>
            <person name="Zhang W."/>
            <person name="Yang X."/>
            <person name="Jeffery I.B."/>
            <person name="Cooney J.C."/>
            <person name="Kagawa T.F."/>
            <person name="Liu W."/>
            <person name="Song Y."/>
            <person name="Salvetti E."/>
            <person name="Wrobel A."/>
            <person name="Rasinkangas P."/>
            <person name="Parkhill J."/>
            <person name="Rea M.C."/>
            <person name="O'Sullivan O."/>
            <person name="Ritari J."/>
            <person name="Douillard F.P."/>
            <person name="Paul Ross R."/>
            <person name="Yang R."/>
            <person name="Briner A.E."/>
            <person name="Felis G.E."/>
            <person name="de Vos W.M."/>
            <person name="Barrangou R."/>
            <person name="Klaenhammer T.R."/>
            <person name="Caufield P.W."/>
            <person name="Cui Y."/>
            <person name="Zhang H."/>
            <person name="O'Toole P.W."/>
        </authorList>
    </citation>
    <scope>NUCLEOTIDE SEQUENCE [LARGE SCALE GENOMIC DNA]</scope>
    <source>
        <strain evidence="7 8">DSM 19972</strain>
    </source>
</reference>
<feature type="transmembrane region" description="Helical" evidence="4">
    <location>
        <begin position="240"/>
        <end position="259"/>
    </location>
</feature>
<dbReference type="CDD" id="cd05013">
    <property type="entry name" value="SIS_RpiR"/>
    <property type="match status" value="1"/>
</dbReference>
<evidence type="ECO:0000256" key="1">
    <source>
        <dbReference type="ARBA" id="ARBA00023015"/>
    </source>
</evidence>
<keyword evidence="2" id="KW-0238">DNA-binding</keyword>
<dbReference type="PANTHER" id="PTHR30514">
    <property type="entry name" value="GLUCOKINASE"/>
    <property type="match status" value="1"/>
</dbReference>
<dbReference type="PATRIC" id="fig|1423777.3.peg.1080"/>
<keyword evidence="8" id="KW-1185">Reference proteome</keyword>
<comment type="caution">
    <text evidence="7">The sequence shown here is derived from an EMBL/GenBank/DDBJ whole genome shotgun (WGS) entry which is preliminary data.</text>
</comment>
<dbReference type="PROSITE" id="PS51071">
    <property type="entry name" value="HTH_RPIR"/>
    <property type="match status" value="1"/>
</dbReference>
<evidence type="ECO:0000313" key="7">
    <source>
        <dbReference type="EMBL" id="KRL05100.1"/>
    </source>
</evidence>
<dbReference type="PROSITE" id="PS00356">
    <property type="entry name" value="HTH_LACI_1"/>
    <property type="match status" value="1"/>
</dbReference>
<evidence type="ECO:0000256" key="4">
    <source>
        <dbReference type="SAM" id="Phobius"/>
    </source>
</evidence>
<dbReference type="InterPro" id="IPR001347">
    <property type="entry name" value="SIS_dom"/>
</dbReference>
<keyword evidence="4" id="KW-0472">Membrane</keyword>
<evidence type="ECO:0000259" key="5">
    <source>
        <dbReference type="PROSITE" id="PS51071"/>
    </source>
</evidence>
<organism evidence="7 8">
    <name type="scientific">Liquorilactobacillus oeni DSM 19972</name>
    <dbReference type="NCBI Taxonomy" id="1423777"/>
    <lineage>
        <taxon>Bacteria</taxon>
        <taxon>Bacillati</taxon>
        <taxon>Bacillota</taxon>
        <taxon>Bacilli</taxon>
        <taxon>Lactobacillales</taxon>
        <taxon>Lactobacillaceae</taxon>
        <taxon>Liquorilactobacillus</taxon>
    </lineage>
</organism>
<dbReference type="InterPro" id="IPR047640">
    <property type="entry name" value="RpiR-like"/>
</dbReference>
<dbReference type="InterPro" id="IPR035472">
    <property type="entry name" value="RpiR-like_SIS"/>
</dbReference>
<dbReference type="GO" id="GO:1901135">
    <property type="term" value="P:carbohydrate derivative metabolic process"/>
    <property type="evidence" value="ECO:0007669"/>
    <property type="project" value="InterPro"/>
</dbReference>
<dbReference type="Gene3D" id="1.10.10.10">
    <property type="entry name" value="Winged helix-like DNA-binding domain superfamily/Winged helix DNA-binding domain"/>
    <property type="match status" value="1"/>
</dbReference>
<name>A0A0R1MAI6_9LACO</name>
<gene>
    <name evidence="7" type="ORF">FD46_GL001045</name>
</gene>
<dbReference type="Pfam" id="PF01418">
    <property type="entry name" value="HTH_6"/>
    <property type="match status" value="1"/>
</dbReference>
<dbReference type="RefSeq" id="WP_057895945.1">
    <property type="nucleotide sequence ID" value="NZ_AZEH01000034.1"/>
</dbReference>
<dbReference type="PANTHER" id="PTHR30514:SF1">
    <property type="entry name" value="HTH-TYPE TRANSCRIPTIONAL REGULATOR HEXR-RELATED"/>
    <property type="match status" value="1"/>
</dbReference>
<dbReference type="STRING" id="1423777.FD46_GL001045"/>
<proteinExistence type="predicted"/>